<dbReference type="PRINTS" id="PR00033">
    <property type="entry name" value="HTHASNC"/>
</dbReference>
<dbReference type="InterPro" id="IPR019888">
    <property type="entry name" value="Tscrpt_reg_AsnC-like"/>
</dbReference>
<dbReference type="PANTHER" id="PTHR30154">
    <property type="entry name" value="LEUCINE-RESPONSIVE REGULATORY PROTEIN"/>
    <property type="match status" value="1"/>
</dbReference>
<protein>
    <submittedName>
        <fullName evidence="5">Lrp/AsnC family transcriptional regulator</fullName>
    </submittedName>
</protein>
<dbReference type="InterPro" id="IPR019887">
    <property type="entry name" value="Tscrpt_reg_AsnC/Lrp_C"/>
</dbReference>
<evidence type="ECO:0000313" key="6">
    <source>
        <dbReference type="Proteomes" id="UP000321533"/>
    </source>
</evidence>
<evidence type="ECO:0000313" key="5">
    <source>
        <dbReference type="EMBL" id="QEC66101.1"/>
    </source>
</evidence>
<proteinExistence type="predicted"/>
<sequence>MDEKMDELDYQILRELQKDGAMSLTIIAKKLKVSIGTIRNRLSRLIEDNTVQIIGRVDPDKVGFHAYARIFISVKPAKLIQATAKRLSQFPEVSFLAMISGKYDLELNVQCRDNNHLIELMEKIHVIEGVYETETNMYLKVFKIAQPDLDLVKDLWAK</sequence>
<dbReference type="InterPro" id="IPR000485">
    <property type="entry name" value="AsnC-type_HTH_dom"/>
</dbReference>
<dbReference type="EMBL" id="CP042435">
    <property type="protein sequence ID" value="QEC66101.1"/>
    <property type="molecule type" value="Genomic_DNA"/>
</dbReference>
<dbReference type="InterPro" id="IPR011008">
    <property type="entry name" value="Dimeric_a/b-barrel"/>
</dbReference>
<accession>A0A5B8V5T3</accession>
<dbReference type="Pfam" id="PF13404">
    <property type="entry name" value="HTH_AsnC-type"/>
    <property type="match status" value="1"/>
</dbReference>
<organism evidence="5 6">
    <name type="scientific">Panacibacter ginsenosidivorans</name>
    <dbReference type="NCBI Taxonomy" id="1813871"/>
    <lineage>
        <taxon>Bacteria</taxon>
        <taxon>Pseudomonadati</taxon>
        <taxon>Bacteroidota</taxon>
        <taxon>Chitinophagia</taxon>
        <taxon>Chitinophagales</taxon>
        <taxon>Chitinophagaceae</taxon>
        <taxon>Panacibacter</taxon>
    </lineage>
</organism>
<evidence type="ECO:0000259" key="4">
    <source>
        <dbReference type="PROSITE" id="PS50956"/>
    </source>
</evidence>
<feature type="domain" description="HTH asnC-type" evidence="4">
    <location>
        <begin position="5"/>
        <end position="65"/>
    </location>
</feature>
<dbReference type="PROSITE" id="PS50956">
    <property type="entry name" value="HTH_ASNC_2"/>
    <property type="match status" value="1"/>
</dbReference>
<dbReference type="KEGG" id="pgin:FRZ67_01820"/>
<name>A0A5B8V5T3_9BACT</name>
<keyword evidence="1" id="KW-0805">Transcription regulation</keyword>
<dbReference type="OrthoDB" id="529868at2"/>
<evidence type="ECO:0000256" key="1">
    <source>
        <dbReference type="ARBA" id="ARBA00023015"/>
    </source>
</evidence>
<dbReference type="GO" id="GO:0043200">
    <property type="term" value="P:response to amino acid"/>
    <property type="evidence" value="ECO:0007669"/>
    <property type="project" value="TreeGrafter"/>
</dbReference>
<keyword evidence="2" id="KW-0238">DNA-binding</keyword>
<dbReference type="GO" id="GO:0005829">
    <property type="term" value="C:cytosol"/>
    <property type="evidence" value="ECO:0007669"/>
    <property type="project" value="TreeGrafter"/>
</dbReference>
<dbReference type="GO" id="GO:0043565">
    <property type="term" value="F:sequence-specific DNA binding"/>
    <property type="evidence" value="ECO:0007669"/>
    <property type="project" value="InterPro"/>
</dbReference>
<evidence type="ECO:0000256" key="2">
    <source>
        <dbReference type="ARBA" id="ARBA00023125"/>
    </source>
</evidence>
<dbReference type="SMART" id="SM00344">
    <property type="entry name" value="HTH_ASNC"/>
    <property type="match status" value="1"/>
</dbReference>
<dbReference type="Pfam" id="PF01037">
    <property type="entry name" value="AsnC_trans_reg"/>
    <property type="match status" value="1"/>
</dbReference>
<dbReference type="RefSeq" id="WP_147187901.1">
    <property type="nucleotide sequence ID" value="NZ_CP042435.1"/>
</dbReference>
<reference evidence="5 6" key="1">
    <citation type="journal article" date="2016" name="Int. J. Syst. Evol. Microbiol.">
        <title>Panacibacter ginsenosidivorans gen. nov., sp. nov., with ginsenoside converting activity isolated from soil of a ginseng field.</title>
        <authorList>
            <person name="Siddiqi M.Z."/>
            <person name="Muhammad Shafi S."/>
            <person name="Choi K.D."/>
            <person name="Im W.T."/>
        </authorList>
    </citation>
    <scope>NUCLEOTIDE SEQUENCE [LARGE SCALE GENOMIC DNA]</scope>
    <source>
        <strain evidence="5 6">Gsoil1550</strain>
    </source>
</reference>
<keyword evidence="3" id="KW-0804">Transcription</keyword>
<dbReference type="Gene3D" id="3.30.70.920">
    <property type="match status" value="1"/>
</dbReference>
<dbReference type="InterPro" id="IPR036388">
    <property type="entry name" value="WH-like_DNA-bd_sf"/>
</dbReference>
<dbReference type="PANTHER" id="PTHR30154:SF34">
    <property type="entry name" value="TRANSCRIPTIONAL REGULATOR AZLB"/>
    <property type="match status" value="1"/>
</dbReference>
<dbReference type="Gene3D" id="1.10.10.10">
    <property type="entry name" value="Winged helix-like DNA-binding domain superfamily/Winged helix DNA-binding domain"/>
    <property type="match status" value="1"/>
</dbReference>
<dbReference type="AlphaFoldDB" id="A0A5B8V5T3"/>
<gene>
    <name evidence="5" type="ORF">FRZ67_01820</name>
</gene>
<dbReference type="SUPFAM" id="SSF54909">
    <property type="entry name" value="Dimeric alpha+beta barrel"/>
    <property type="match status" value="1"/>
</dbReference>
<evidence type="ECO:0000256" key="3">
    <source>
        <dbReference type="ARBA" id="ARBA00023163"/>
    </source>
</evidence>
<dbReference type="Proteomes" id="UP000321533">
    <property type="component" value="Chromosome"/>
</dbReference>
<dbReference type="SUPFAM" id="SSF46785">
    <property type="entry name" value="Winged helix' DNA-binding domain"/>
    <property type="match status" value="1"/>
</dbReference>
<dbReference type="InterPro" id="IPR036390">
    <property type="entry name" value="WH_DNA-bd_sf"/>
</dbReference>
<keyword evidence="6" id="KW-1185">Reference proteome</keyword>